<accession>A0A1R3HHK6</accession>
<dbReference type="STRING" id="210143.A0A1R3HHK6"/>
<evidence type="ECO:0000313" key="1">
    <source>
        <dbReference type="EMBL" id="OMO69774.1"/>
    </source>
</evidence>
<proteinExistence type="predicted"/>
<sequence length="211" mass="22727">MEELDQIEWIAEMRKGDPNMGKDVRGLGVNKSKSSTKVRKVAVHEDMTTLCNANATHDSSSSSSTSMPQPTVVTVNQIFDPFPLLLNDLARAPAPPTCLTTQGSSGEGFSFNGDFYGIGIGMLEPAAGNKIGFEGDFCLPPLQEMISRRSSGVQENNNNTAIANNCSDNTNCFNNTDPCSFRLVGDMFGFFSSLNEKKKNIGAEISRGGEI</sequence>
<dbReference type="AlphaFoldDB" id="A0A1R3HHK6"/>
<organism evidence="1 2">
    <name type="scientific">Corchorus capsularis</name>
    <name type="common">Jute</name>
    <dbReference type="NCBI Taxonomy" id="210143"/>
    <lineage>
        <taxon>Eukaryota</taxon>
        <taxon>Viridiplantae</taxon>
        <taxon>Streptophyta</taxon>
        <taxon>Embryophyta</taxon>
        <taxon>Tracheophyta</taxon>
        <taxon>Spermatophyta</taxon>
        <taxon>Magnoliopsida</taxon>
        <taxon>eudicotyledons</taxon>
        <taxon>Gunneridae</taxon>
        <taxon>Pentapetalae</taxon>
        <taxon>rosids</taxon>
        <taxon>malvids</taxon>
        <taxon>Malvales</taxon>
        <taxon>Malvaceae</taxon>
        <taxon>Grewioideae</taxon>
        <taxon>Apeibeae</taxon>
        <taxon>Corchorus</taxon>
    </lineage>
</organism>
<protein>
    <submittedName>
        <fullName evidence="1">Uncharacterized protein</fullName>
    </submittedName>
</protein>
<name>A0A1R3HHK6_COCAP</name>
<dbReference type="EMBL" id="AWWV01011968">
    <property type="protein sequence ID" value="OMO69774.1"/>
    <property type="molecule type" value="Genomic_DNA"/>
</dbReference>
<comment type="caution">
    <text evidence="1">The sequence shown here is derived from an EMBL/GenBank/DDBJ whole genome shotgun (WGS) entry which is preliminary data.</text>
</comment>
<dbReference type="Proteomes" id="UP000188268">
    <property type="component" value="Unassembled WGS sequence"/>
</dbReference>
<evidence type="ECO:0000313" key="2">
    <source>
        <dbReference type="Proteomes" id="UP000188268"/>
    </source>
</evidence>
<reference evidence="1 2" key="1">
    <citation type="submission" date="2013-09" db="EMBL/GenBank/DDBJ databases">
        <title>Corchorus capsularis genome sequencing.</title>
        <authorList>
            <person name="Alam M."/>
            <person name="Haque M.S."/>
            <person name="Islam M.S."/>
            <person name="Emdad E.M."/>
            <person name="Islam M.M."/>
            <person name="Ahmed B."/>
            <person name="Halim A."/>
            <person name="Hossen Q.M.M."/>
            <person name="Hossain M.Z."/>
            <person name="Ahmed R."/>
            <person name="Khan M.M."/>
            <person name="Islam R."/>
            <person name="Rashid M.M."/>
            <person name="Khan S.A."/>
            <person name="Rahman M.S."/>
            <person name="Alam M."/>
        </authorList>
    </citation>
    <scope>NUCLEOTIDE SEQUENCE [LARGE SCALE GENOMIC DNA]</scope>
    <source>
        <strain evidence="2">cv. CVL-1</strain>
        <tissue evidence="1">Whole seedling</tissue>
    </source>
</reference>
<gene>
    <name evidence="1" type="ORF">CCACVL1_19283</name>
</gene>
<dbReference type="Gramene" id="OMO69774">
    <property type="protein sequence ID" value="OMO69774"/>
    <property type="gene ID" value="CCACVL1_19283"/>
</dbReference>
<keyword evidence="2" id="KW-1185">Reference proteome</keyword>